<gene>
    <name evidence="1" type="ORF">GJR95_11705</name>
</gene>
<dbReference type="EMBL" id="CP045997">
    <property type="protein sequence ID" value="QHV95628.1"/>
    <property type="molecule type" value="Genomic_DNA"/>
</dbReference>
<reference evidence="1 2" key="1">
    <citation type="submission" date="2019-11" db="EMBL/GenBank/DDBJ databases">
        <title>Spirosoma endbachense sp. nov., isolated from a natural salt meadow.</title>
        <authorList>
            <person name="Rojas J."/>
            <person name="Ambika Manirajan B."/>
            <person name="Ratering S."/>
            <person name="Suarez C."/>
            <person name="Geissler-Plaum R."/>
            <person name="Schnell S."/>
        </authorList>
    </citation>
    <scope>NUCLEOTIDE SEQUENCE [LARGE SCALE GENOMIC DNA]</scope>
    <source>
        <strain evidence="1 2">I-24</strain>
    </source>
</reference>
<sequence>MNHEDQIRAHLNQLMSLCDEDQNWAIKKLAKITLGTMNVPQAMQYPIAVACEKALEEVYTQWPQENWDNQAHT</sequence>
<accession>A0A6P1VT84</accession>
<name>A0A6P1VT84_9BACT</name>
<organism evidence="1 2">
    <name type="scientific">Spirosoma endbachense</name>
    <dbReference type="NCBI Taxonomy" id="2666025"/>
    <lineage>
        <taxon>Bacteria</taxon>
        <taxon>Pseudomonadati</taxon>
        <taxon>Bacteroidota</taxon>
        <taxon>Cytophagia</taxon>
        <taxon>Cytophagales</taxon>
        <taxon>Cytophagaceae</taxon>
        <taxon>Spirosoma</taxon>
    </lineage>
</organism>
<dbReference type="AlphaFoldDB" id="A0A6P1VT84"/>
<keyword evidence="2" id="KW-1185">Reference proteome</keyword>
<proteinExistence type="predicted"/>
<protein>
    <submittedName>
        <fullName evidence="1">Uncharacterized protein</fullName>
    </submittedName>
</protein>
<dbReference type="RefSeq" id="WP_162386038.1">
    <property type="nucleotide sequence ID" value="NZ_CP045997.1"/>
</dbReference>
<evidence type="ECO:0000313" key="1">
    <source>
        <dbReference type="EMBL" id="QHV95628.1"/>
    </source>
</evidence>
<dbReference type="KEGG" id="senf:GJR95_11705"/>
<evidence type="ECO:0000313" key="2">
    <source>
        <dbReference type="Proteomes" id="UP000464577"/>
    </source>
</evidence>
<dbReference type="Proteomes" id="UP000464577">
    <property type="component" value="Chromosome"/>
</dbReference>